<reference evidence="6 7" key="1">
    <citation type="submission" date="2019-08" db="EMBL/GenBank/DDBJ databases">
        <authorList>
            <person name="Alioto T."/>
            <person name="Alioto T."/>
            <person name="Gomez Garrido J."/>
        </authorList>
    </citation>
    <scope>NUCLEOTIDE SEQUENCE [LARGE SCALE GENOMIC DNA]</scope>
</reference>
<accession>A0A5E4NDH0</accession>
<keyword evidence="2" id="KW-0863">Zinc-finger</keyword>
<evidence type="ECO:0000256" key="4">
    <source>
        <dbReference type="PROSITE-ProRule" id="PRU00371"/>
    </source>
</evidence>
<evidence type="ECO:0000256" key="1">
    <source>
        <dbReference type="ARBA" id="ARBA00022723"/>
    </source>
</evidence>
<evidence type="ECO:0000256" key="3">
    <source>
        <dbReference type="ARBA" id="ARBA00022833"/>
    </source>
</evidence>
<evidence type="ECO:0000313" key="6">
    <source>
        <dbReference type="EMBL" id="VVC40525.1"/>
    </source>
</evidence>
<dbReference type="OrthoDB" id="6625241at2759"/>
<dbReference type="Proteomes" id="UP000325440">
    <property type="component" value="Unassembled WGS sequence"/>
</dbReference>
<dbReference type="GO" id="GO:0008270">
    <property type="term" value="F:zinc ion binding"/>
    <property type="evidence" value="ECO:0007669"/>
    <property type="project" value="UniProtKB-KW"/>
</dbReference>
<keyword evidence="3" id="KW-0862">Zinc</keyword>
<dbReference type="GO" id="GO:0005634">
    <property type="term" value="C:nucleus"/>
    <property type="evidence" value="ECO:0007669"/>
    <property type="project" value="UniProtKB-SubCell"/>
</dbReference>
<feature type="domain" description="BESS" evidence="5">
    <location>
        <begin position="266"/>
        <end position="305"/>
    </location>
</feature>
<dbReference type="InterPro" id="IPR007588">
    <property type="entry name" value="Znf_FLYWCH"/>
</dbReference>
<dbReference type="Pfam" id="PF04500">
    <property type="entry name" value="FLYWCH"/>
    <property type="match status" value="1"/>
</dbReference>
<dbReference type="EMBL" id="CABPRJ010001904">
    <property type="protein sequence ID" value="VVC40525.1"/>
    <property type="molecule type" value="Genomic_DNA"/>
</dbReference>
<dbReference type="InterPro" id="IPR004210">
    <property type="entry name" value="BESS_motif"/>
</dbReference>
<proteinExistence type="predicted"/>
<dbReference type="Pfam" id="PF02944">
    <property type="entry name" value="BESS"/>
    <property type="match status" value="1"/>
</dbReference>
<keyword evidence="4" id="KW-0539">Nucleus</keyword>
<gene>
    <name evidence="6" type="ORF">CINCED_3A015674</name>
</gene>
<name>A0A5E4NDH0_9HEMI</name>
<comment type="subcellular location">
    <subcellularLocation>
        <location evidence="4">Nucleus</location>
    </subcellularLocation>
</comment>
<dbReference type="GO" id="GO:0003677">
    <property type="term" value="F:DNA binding"/>
    <property type="evidence" value="ECO:0007669"/>
    <property type="project" value="InterPro"/>
</dbReference>
<keyword evidence="7" id="KW-1185">Reference proteome</keyword>
<evidence type="ECO:0000259" key="5">
    <source>
        <dbReference type="PROSITE" id="PS51031"/>
    </source>
</evidence>
<keyword evidence="1" id="KW-0479">Metal-binding</keyword>
<organism evidence="6 7">
    <name type="scientific">Cinara cedri</name>
    <dbReference type="NCBI Taxonomy" id="506608"/>
    <lineage>
        <taxon>Eukaryota</taxon>
        <taxon>Metazoa</taxon>
        <taxon>Ecdysozoa</taxon>
        <taxon>Arthropoda</taxon>
        <taxon>Hexapoda</taxon>
        <taxon>Insecta</taxon>
        <taxon>Pterygota</taxon>
        <taxon>Neoptera</taxon>
        <taxon>Paraneoptera</taxon>
        <taxon>Hemiptera</taxon>
        <taxon>Sternorrhyncha</taxon>
        <taxon>Aphidomorpha</taxon>
        <taxon>Aphidoidea</taxon>
        <taxon>Aphididae</taxon>
        <taxon>Lachninae</taxon>
        <taxon>Cinara</taxon>
    </lineage>
</organism>
<evidence type="ECO:0000256" key="2">
    <source>
        <dbReference type="ARBA" id="ARBA00022771"/>
    </source>
</evidence>
<dbReference type="PROSITE" id="PS51031">
    <property type="entry name" value="BESS"/>
    <property type="match status" value="1"/>
</dbReference>
<sequence length="308" mass="35513">MSKVKSKRNKNVIAVDGFMYIHDKSNTDKTKKYWRCRRKDLNCPARIHTGYDDFTVLKKSTKNHCHNSEMARIEVDAALTELRERAISSNEPMSSLINECVNSLSDAAKSVLKSSTALKKQVRRIRNNEKVVSQQDPMELVSLQIPDNSDEDNHENYSSFRDKEKFLRVHNLASKWTSSKDNMCILPTTSSIKSDLIHEIVEKTQLSDDVILNDKIKIENDIENTLVPPPNQIKKETNLETKIDLLLDSIKQSCTEQIQRINRDTDDEDLNFYKSTLPMVKTLNRDQKIKFRVAILKLLQSTSTKDNQ</sequence>
<dbReference type="Gene3D" id="2.20.25.240">
    <property type="match status" value="1"/>
</dbReference>
<dbReference type="AlphaFoldDB" id="A0A5E4NDH0"/>
<protein>
    <submittedName>
        <fullName evidence="6">BESS motif,Zinc finger, FLYWCH-type</fullName>
    </submittedName>
</protein>
<evidence type="ECO:0000313" key="7">
    <source>
        <dbReference type="Proteomes" id="UP000325440"/>
    </source>
</evidence>